<dbReference type="AlphaFoldDB" id="A0A5N6NXL8"/>
<reference evidence="1 2" key="1">
    <citation type="submission" date="2019-05" db="EMBL/GenBank/DDBJ databases">
        <title>Mikania micrantha, genome provides insights into the molecular mechanism of rapid growth.</title>
        <authorList>
            <person name="Liu B."/>
        </authorList>
    </citation>
    <scope>NUCLEOTIDE SEQUENCE [LARGE SCALE GENOMIC DNA]</scope>
    <source>
        <strain evidence="1">NLD-2019</strain>
        <tissue evidence="1">Leaf</tissue>
    </source>
</reference>
<accession>A0A5N6NXL8</accession>
<name>A0A5N6NXL8_9ASTR</name>
<keyword evidence="2" id="KW-1185">Reference proteome</keyword>
<gene>
    <name evidence="1" type="ORF">E3N88_15718</name>
</gene>
<proteinExistence type="predicted"/>
<dbReference type="Proteomes" id="UP000326396">
    <property type="component" value="Linkage Group LG16"/>
</dbReference>
<evidence type="ECO:0000313" key="2">
    <source>
        <dbReference type="Proteomes" id="UP000326396"/>
    </source>
</evidence>
<comment type="caution">
    <text evidence="1">The sequence shown here is derived from an EMBL/GenBank/DDBJ whole genome shotgun (WGS) entry which is preliminary data.</text>
</comment>
<protein>
    <submittedName>
        <fullName evidence="1">Uncharacterized protein</fullName>
    </submittedName>
</protein>
<evidence type="ECO:0000313" key="1">
    <source>
        <dbReference type="EMBL" id="KAD5508015.1"/>
    </source>
</evidence>
<sequence length="110" mass="12454">MKADDGVFTRGWPPKLPRCSYDLQSPRNCLASDSMEFECWSQRIFRSAWPSRTAKADQKLLSRTAMEFGSFESRFSSRTAKPFAMGSSHNSGKAKHAIACTNQLRCRPLM</sequence>
<dbReference type="EMBL" id="SZYD01000008">
    <property type="protein sequence ID" value="KAD5508015.1"/>
    <property type="molecule type" value="Genomic_DNA"/>
</dbReference>
<organism evidence="1 2">
    <name type="scientific">Mikania micrantha</name>
    <name type="common">bitter vine</name>
    <dbReference type="NCBI Taxonomy" id="192012"/>
    <lineage>
        <taxon>Eukaryota</taxon>
        <taxon>Viridiplantae</taxon>
        <taxon>Streptophyta</taxon>
        <taxon>Embryophyta</taxon>
        <taxon>Tracheophyta</taxon>
        <taxon>Spermatophyta</taxon>
        <taxon>Magnoliopsida</taxon>
        <taxon>eudicotyledons</taxon>
        <taxon>Gunneridae</taxon>
        <taxon>Pentapetalae</taxon>
        <taxon>asterids</taxon>
        <taxon>campanulids</taxon>
        <taxon>Asterales</taxon>
        <taxon>Asteraceae</taxon>
        <taxon>Asteroideae</taxon>
        <taxon>Heliantheae alliance</taxon>
        <taxon>Eupatorieae</taxon>
        <taxon>Mikania</taxon>
    </lineage>
</organism>